<feature type="region of interest" description="Disordered" evidence="1">
    <location>
        <begin position="139"/>
        <end position="208"/>
    </location>
</feature>
<proteinExistence type="predicted"/>
<evidence type="ECO:0000313" key="3">
    <source>
        <dbReference type="Proteomes" id="UP001152130"/>
    </source>
</evidence>
<keyword evidence="3" id="KW-1185">Reference proteome</keyword>
<dbReference type="EMBL" id="JAPDHF010000013">
    <property type="protein sequence ID" value="KAJ4009689.1"/>
    <property type="molecule type" value="Genomic_DNA"/>
</dbReference>
<comment type="caution">
    <text evidence="2">The sequence shown here is derived from an EMBL/GenBank/DDBJ whole genome shotgun (WGS) entry which is preliminary data.</text>
</comment>
<feature type="compositionally biased region" description="Polar residues" evidence="1">
    <location>
        <begin position="1"/>
        <end position="17"/>
    </location>
</feature>
<gene>
    <name evidence="2" type="ORF">NW766_008810</name>
</gene>
<dbReference type="Proteomes" id="UP001152130">
    <property type="component" value="Unassembled WGS sequence"/>
</dbReference>
<evidence type="ECO:0000256" key="1">
    <source>
        <dbReference type="SAM" id="MobiDB-lite"/>
    </source>
</evidence>
<feature type="region of interest" description="Disordered" evidence="1">
    <location>
        <begin position="1"/>
        <end position="32"/>
    </location>
</feature>
<reference evidence="2" key="1">
    <citation type="submission" date="2022-10" db="EMBL/GenBank/DDBJ databases">
        <title>Fusarium specimens isolated from Avocado Roots.</title>
        <authorList>
            <person name="Stajich J."/>
            <person name="Roper C."/>
            <person name="Heimlech-Rivalta G."/>
        </authorList>
    </citation>
    <scope>NUCLEOTIDE SEQUENCE</scope>
    <source>
        <strain evidence="2">CF00143</strain>
    </source>
</reference>
<name>A0A9W8U7T8_9HYPO</name>
<feature type="compositionally biased region" description="Polar residues" evidence="1">
    <location>
        <begin position="140"/>
        <end position="166"/>
    </location>
</feature>
<sequence length="336" mass="37366">MSTEVDPNNTGEQASSSPKKRVKPNNIPKLDNEAIDARRKEAIDSLPAAVQKKPQLYNDVVEIINKTNLHRNWSESNLYKGFMHWSEFAESNDRPKLAYMIATGAVYKALKGNVPKFLLEVEKRGLKEWMAEQLEIPAQKATSSTATPQVKTEPGTQSANLNTIRQSIEGENGSTPLAGSKRPALAESSEPASKRPNFGTNQAHGTPKSTVEILQLPQQRIVFREAGTQTDQTLAIEEAAKEMRMTTAENKERGKKMDEQYEMLRDLTGMLNNYRASGSSQLTQTRPAINSVQQQAFQLPAQEVFSVQPGTFQSGTFPHGGRGGPTFFYNPNREWQ</sequence>
<protein>
    <submittedName>
        <fullName evidence="2">Uncharacterized protein</fullName>
    </submittedName>
</protein>
<organism evidence="2 3">
    <name type="scientific">Fusarium irregulare</name>
    <dbReference type="NCBI Taxonomy" id="2494466"/>
    <lineage>
        <taxon>Eukaryota</taxon>
        <taxon>Fungi</taxon>
        <taxon>Dikarya</taxon>
        <taxon>Ascomycota</taxon>
        <taxon>Pezizomycotina</taxon>
        <taxon>Sordariomycetes</taxon>
        <taxon>Hypocreomycetidae</taxon>
        <taxon>Hypocreales</taxon>
        <taxon>Nectriaceae</taxon>
        <taxon>Fusarium</taxon>
        <taxon>Fusarium incarnatum-equiseti species complex</taxon>
    </lineage>
</organism>
<accession>A0A9W8U7T8</accession>
<dbReference type="OrthoDB" id="5081908at2759"/>
<evidence type="ECO:0000313" key="2">
    <source>
        <dbReference type="EMBL" id="KAJ4009689.1"/>
    </source>
</evidence>
<feature type="compositionally biased region" description="Polar residues" evidence="1">
    <location>
        <begin position="198"/>
        <end position="208"/>
    </location>
</feature>
<dbReference type="AlphaFoldDB" id="A0A9W8U7T8"/>